<feature type="region of interest" description="Disordered" evidence="1">
    <location>
        <begin position="1"/>
        <end position="21"/>
    </location>
</feature>
<organism evidence="2 3">
    <name type="scientific">Streptomyces ossamyceticus</name>
    <dbReference type="NCBI Taxonomy" id="249581"/>
    <lineage>
        <taxon>Bacteria</taxon>
        <taxon>Bacillati</taxon>
        <taxon>Actinomycetota</taxon>
        <taxon>Actinomycetes</taxon>
        <taxon>Kitasatosporales</taxon>
        <taxon>Streptomycetaceae</taxon>
        <taxon>Streptomyces</taxon>
    </lineage>
</organism>
<proteinExistence type="predicted"/>
<evidence type="ECO:0000313" key="2">
    <source>
        <dbReference type="EMBL" id="MET9849340.1"/>
    </source>
</evidence>
<comment type="caution">
    <text evidence="2">The sequence shown here is derived from an EMBL/GenBank/DDBJ whole genome shotgun (WGS) entry which is preliminary data.</text>
</comment>
<accession>A0ABV2V7T5</accession>
<dbReference type="Proteomes" id="UP001550210">
    <property type="component" value="Unassembled WGS sequence"/>
</dbReference>
<dbReference type="RefSeq" id="WP_355401819.1">
    <property type="nucleotide sequence ID" value="NZ_JBEXPZ010000051.1"/>
</dbReference>
<protein>
    <recommendedName>
        <fullName evidence="4">Lipoprotein</fullName>
    </recommendedName>
</protein>
<gene>
    <name evidence="2" type="ORF">ABZZ21_33285</name>
</gene>
<dbReference type="EMBL" id="JBEXPZ010000051">
    <property type="protein sequence ID" value="MET9849340.1"/>
    <property type="molecule type" value="Genomic_DNA"/>
</dbReference>
<sequence>MSTPQSRPSPTPPPSAGPARRGGAVAVGLLGCRLLGCGLLLLGGAALTGCTAASAPPRLSPDDVIKAATQRLTDDCLVRQGLTPPRPGQSPPPDAERERVAEAMFGGGRTELSLRLPTGYVVRAHTDGCLAAAQRRLYGDQRRWFRTSTIVNNLKPEAAHSDRTLAEVRADRRAELADWRRLRTRALTEAEALLQRRNDHASS</sequence>
<feature type="compositionally biased region" description="Pro residues" evidence="1">
    <location>
        <begin position="7"/>
        <end position="16"/>
    </location>
</feature>
<evidence type="ECO:0008006" key="4">
    <source>
        <dbReference type="Google" id="ProtNLM"/>
    </source>
</evidence>
<name>A0ABV2V7T5_9ACTN</name>
<dbReference type="PROSITE" id="PS51257">
    <property type="entry name" value="PROKAR_LIPOPROTEIN"/>
    <property type="match status" value="1"/>
</dbReference>
<reference evidence="2 3" key="1">
    <citation type="submission" date="2024-06" db="EMBL/GenBank/DDBJ databases">
        <title>The Natural Products Discovery Center: Release of the First 8490 Sequenced Strains for Exploring Actinobacteria Biosynthetic Diversity.</title>
        <authorList>
            <person name="Kalkreuter E."/>
            <person name="Kautsar S.A."/>
            <person name="Yang D."/>
            <person name="Bader C.D."/>
            <person name="Teijaro C.N."/>
            <person name="Fluegel L."/>
            <person name="Davis C.M."/>
            <person name="Simpson J.R."/>
            <person name="Lauterbach L."/>
            <person name="Steele A.D."/>
            <person name="Gui C."/>
            <person name="Meng S."/>
            <person name="Li G."/>
            <person name="Viehrig K."/>
            <person name="Ye F."/>
            <person name="Su P."/>
            <person name="Kiefer A.F."/>
            <person name="Nichols A."/>
            <person name="Cepeda A.J."/>
            <person name="Yan W."/>
            <person name="Fan B."/>
            <person name="Jiang Y."/>
            <person name="Adhikari A."/>
            <person name="Zheng C.-J."/>
            <person name="Schuster L."/>
            <person name="Cowan T.M."/>
            <person name="Smanski M.J."/>
            <person name="Chevrette M.G."/>
            <person name="De Carvalho L.P.S."/>
            <person name="Shen B."/>
        </authorList>
    </citation>
    <scope>NUCLEOTIDE SEQUENCE [LARGE SCALE GENOMIC DNA]</scope>
    <source>
        <strain evidence="2 3">NPDC006434</strain>
    </source>
</reference>
<evidence type="ECO:0000313" key="3">
    <source>
        <dbReference type="Proteomes" id="UP001550210"/>
    </source>
</evidence>
<keyword evidence="3" id="KW-1185">Reference proteome</keyword>
<evidence type="ECO:0000256" key="1">
    <source>
        <dbReference type="SAM" id="MobiDB-lite"/>
    </source>
</evidence>